<accession>A0AC35TKD3</accession>
<proteinExistence type="predicted"/>
<evidence type="ECO:0000313" key="1">
    <source>
        <dbReference type="Proteomes" id="UP000095286"/>
    </source>
</evidence>
<protein>
    <submittedName>
        <fullName evidence="2">PH domain-containing protein</fullName>
    </submittedName>
</protein>
<sequence>MSTKERGKKSKTESRTTLAKEWLEIHPWRQGYQTLHQESTGYKYLKDTENGFYLSTDSYVGHARLSDKAVLLTTDKRILLSKKNSVLGLWSTEWEMLRSTTQSKLAIAPLNAKEGFLW</sequence>
<name>A0AC35TKD3_9BILA</name>
<reference evidence="2" key="1">
    <citation type="submission" date="2016-11" db="UniProtKB">
        <authorList>
            <consortium name="WormBaseParasite"/>
        </authorList>
    </citation>
    <scope>IDENTIFICATION</scope>
    <source>
        <strain evidence="2">KR3021</strain>
    </source>
</reference>
<dbReference type="Proteomes" id="UP000095286">
    <property type="component" value="Unplaced"/>
</dbReference>
<evidence type="ECO:0000313" key="2">
    <source>
        <dbReference type="WBParaSite" id="RSKR_0000165100.1"/>
    </source>
</evidence>
<dbReference type="WBParaSite" id="RSKR_0000165100.1">
    <property type="protein sequence ID" value="RSKR_0000165100.1"/>
    <property type="gene ID" value="RSKR_0000165100"/>
</dbReference>
<organism evidence="1 2">
    <name type="scientific">Rhabditophanes sp. KR3021</name>
    <dbReference type="NCBI Taxonomy" id="114890"/>
    <lineage>
        <taxon>Eukaryota</taxon>
        <taxon>Metazoa</taxon>
        <taxon>Ecdysozoa</taxon>
        <taxon>Nematoda</taxon>
        <taxon>Chromadorea</taxon>
        <taxon>Rhabditida</taxon>
        <taxon>Tylenchina</taxon>
        <taxon>Panagrolaimomorpha</taxon>
        <taxon>Strongyloidoidea</taxon>
        <taxon>Alloionematidae</taxon>
        <taxon>Rhabditophanes</taxon>
    </lineage>
</organism>